<protein>
    <submittedName>
        <fullName evidence="2">Uncharacterized protein</fullName>
    </submittedName>
</protein>
<evidence type="ECO:0000313" key="2">
    <source>
        <dbReference type="EMBL" id="OLP74364.1"/>
    </source>
</evidence>
<gene>
    <name evidence="2" type="ORF">AK812_SmicGene46117</name>
</gene>
<accession>A0A1Q9BUP7</accession>
<proteinExistence type="predicted"/>
<dbReference type="AlphaFoldDB" id="A0A1Q9BUP7"/>
<feature type="region of interest" description="Disordered" evidence="1">
    <location>
        <begin position="309"/>
        <end position="340"/>
    </location>
</feature>
<evidence type="ECO:0000313" key="3">
    <source>
        <dbReference type="Proteomes" id="UP000186817"/>
    </source>
</evidence>
<comment type="caution">
    <text evidence="2">The sequence shown here is derived from an EMBL/GenBank/DDBJ whole genome shotgun (WGS) entry which is preliminary data.</text>
</comment>
<evidence type="ECO:0000256" key="1">
    <source>
        <dbReference type="SAM" id="MobiDB-lite"/>
    </source>
</evidence>
<feature type="compositionally biased region" description="Basic and acidic residues" evidence="1">
    <location>
        <begin position="309"/>
        <end position="321"/>
    </location>
</feature>
<dbReference type="Proteomes" id="UP000186817">
    <property type="component" value="Unassembled WGS sequence"/>
</dbReference>
<organism evidence="2 3">
    <name type="scientific">Symbiodinium microadriaticum</name>
    <name type="common">Dinoflagellate</name>
    <name type="synonym">Zooxanthella microadriatica</name>
    <dbReference type="NCBI Taxonomy" id="2951"/>
    <lineage>
        <taxon>Eukaryota</taxon>
        <taxon>Sar</taxon>
        <taxon>Alveolata</taxon>
        <taxon>Dinophyceae</taxon>
        <taxon>Suessiales</taxon>
        <taxon>Symbiodiniaceae</taxon>
        <taxon>Symbiodinium</taxon>
    </lineage>
</organism>
<sequence>MTFSSLVNLDLGPSTEWKDDVKAVVTLGIKAIHHLQHPCADRVETASRIILAGCDFRDQLAVLKQMGDSPESRVSADDNFSIITSLLVQASRVASMLTDGSGGEALVPANPGQEDVTGLVSLNASSAIRQILQDEDFMDCLAVAVQNMTKTVKEAQDAVRDAVQDFHNGGAKYWRAELAADADLSTVLERAANTIDAIDGDEADALIDKLKEVLSKCDDFIGKATFYGSVMPRVLDFKSFVDAVRVMAKRCKALSCESLLAFAHNSCKSVEWQARLIRNQLTEIMIGNIDEKDLHQVLLKSSKSLVEKAGKQAREEDDHGQTKATAASAESARKKLRLGK</sequence>
<dbReference type="EMBL" id="LSRX01003844">
    <property type="protein sequence ID" value="OLP74364.1"/>
    <property type="molecule type" value="Genomic_DNA"/>
</dbReference>
<name>A0A1Q9BUP7_SYMMI</name>
<reference evidence="2 3" key="1">
    <citation type="submission" date="2016-02" db="EMBL/GenBank/DDBJ databases">
        <title>Genome analysis of coral dinoflagellate symbionts highlights evolutionary adaptations to a symbiotic lifestyle.</title>
        <authorList>
            <person name="Aranda M."/>
            <person name="Li Y."/>
            <person name="Liew Y.J."/>
            <person name="Baumgarten S."/>
            <person name="Simakov O."/>
            <person name="Wilson M."/>
            <person name="Piel J."/>
            <person name="Ashoor H."/>
            <person name="Bougouffa S."/>
            <person name="Bajic V.B."/>
            <person name="Ryu T."/>
            <person name="Ravasi T."/>
            <person name="Bayer T."/>
            <person name="Micklem G."/>
            <person name="Kim H."/>
            <person name="Bhak J."/>
            <person name="Lajeunesse T.C."/>
            <person name="Voolstra C.R."/>
        </authorList>
    </citation>
    <scope>NUCLEOTIDE SEQUENCE [LARGE SCALE GENOMIC DNA]</scope>
    <source>
        <strain evidence="2 3">CCMP2467</strain>
    </source>
</reference>
<dbReference type="OrthoDB" id="415100at2759"/>
<keyword evidence="3" id="KW-1185">Reference proteome</keyword>